<dbReference type="AlphaFoldDB" id="A0A1G6SF25"/>
<organism evidence="4 5">
    <name type="scientific">Peptococcus niger</name>
    <dbReference type="NCBI Taxonomy" id="2741"/>
    <lineage>
        <taxon>Bacteria</taxon>
        <taxon>Bacillati</taxon>
        <taxon>Bacillota</taxon>
        <taxon>Clostridia</taxon>
        <taxon>Eubacteriales</taxon>
        <taxon>Peptococcaceae</taxon>
        <taxon>Peptococcus</taxon>
    </lineage>
</organism>
<gene>
    <name evidence="4" type="ORF">SAMN04489866_101313</name>
</gene>
<accession>A0A1G6SF25</accession>
<dbReference type="EMBL" id="FNAF01000001">
    <property type="protein sequence ID" value="SDD15373.1"/>
    <property type="molecule type" value="Genomic_DNA"/>
</dbReference>
<evidence type="ECO:0000256" key="2">
    <source>
        <dbReference type="ARBA" id="ARBA00022801"/>
    </source>
</evidence>
<dbReference type="InterPro" id="IPR006683">
    <property type="entry name" value="Thioestr_dom"/>
</dbReference>
<evidence type="ECO:0000313" key="4">
    <source>
        <dbReference type="EMBL" id="SDD15373.1"/>
    </source>
</evidence>
<evidence type="ECO:0000313" key="5">
    <source>
        <dbReference type="Proteomes" id="UP000198995"/>
    </source>
</evidence>
<dbReference type="GO" id="GO:0061522">
    <property type="term" value="F:1,4-dihydroxy-2-naphthoyl-CoA thioesterase activity"/>
    <property type="evidence" value="ECO:0007669"/>
    <property type="project" value="TreeGrafter"/>
</dbReference>
<dbReference type="OrthoDB" id="9798208at2"/>
<feature type="domain" description="Thioesterase" evidence="3">
    <location>
        <begin position="33"/>
        <end position="101"/>
    </location>
</feature>
<dbReference type="SUPFAM" id="SSF54637">
    <property type="entry name" value="Thioesterase/thiol ester dehydrase-isomerase"/>
    <property type="match status" value="1"/>
</dbReference>
<proteinExistence type="inferred from homology"/>
<keyword evidence="2" id="KW-0378">Hydrolase</keyword>
<dbReference type="GO" id="GO:0005829">
    <property type="term" value="C:cytosol"/>
    <property type="evidence" value="ECO:0007669"/>
    <property type="project" value="TreeGrafter"/>
</dbReference>
<sequence length="128" mass="13968">MNVLEQCGVHFTEVSSELTVQKWTVKENMTQINGILHGGLSAAIAEQGAGMGAVQLIQEGYAAVGTSLESHHLKAVPMGSQCETRAMPETVGGKLQVWRVEQCILPTEELFNVSTVTIYIKKMTYDDK</sequence>
<comment type="similarity">
    <text evidence="1">Belongs to the thioesterase PaaI family.</text>
</comment>
<evidence type="ECO:0000259" key="3">
    <source>
        <dbReference type="Pfam" id="PF03061"/>
    </source>
</evidence>
<dbReference type="STRING" id="2741.SAMN04489866_101313"/>
<evidence type="ECO:0000256" key="1">
    <source>
        <dbReference type="ARBA" id="ARBA00008324"/>
    </source>
</evidence>
<dbReference type="Pfam" id="PF03061">
    <property type="entry name" value="4HBT"/>
    <property type="match status" value="1"/>
</dbReference>
<dbReference type="PANTHER" id="PTHR43240:SF5">
    <property type="entry name" value="1,4-DIHYDROXY-2-NAPHTHOYL-COA THIOESTERASE 1"/>
    <property type="match status" value="1"/>
</dbReference>
<reference evidence="4 5" key="1">
    <citation type="submission" date="2016-10" db="EMBL/GenBank/DDBJ databases">
        <authorList>
            <person name="de Groot N.N."/>
        </authorList>
    </citation>
    <scope>NUCLEOTIDE SEQUENCE [LARGE SCALE GENOMIC DNA]</scope>
    <source>
        <strain evidence="4 5">DSM 20475</strain>
    </source>
</reference>
<dbReference type="InterPro" id="IPR003736">
    <property type="entry name" value="PAAI_dom"/>
</dbReference>
<dbReference type="PANTHER" id="PTHR43240">
    <property type="entry name" value="1,4-DIHYDROXY-2-NAPHTHOYL-COA THIOESTERASE 1"/>
    <property type="match status" value="1"/>
</dbReference>
<dbReference type="NCBIfam" id="TIGR00369">
    <property type="entry name" value="unchar_dom_1"/>
    <property type="match status" value="1"/>
</dbReference>
<dbReference type="RefSeq" id="WP_091790989.1">
    <property type="nucleotide sequence ID" value="NZ_FNAF01000001.1"/>
</dbReference>
<dbReference type="Proteomes" id="UP000198995">
    <property type="component" value="Unassembled WGS sequence"/>
</dbReference>
<dbReference type="InterPro" id="IPR029069">
    <property type="entry name" value="HotDog_dom_sf"/>
</dbReference>
<name>A0A1G6SF25_PEPNI</name>
<dbReference type="CDD" id="cd03443">
    <property type="entry name" value="PaaI_thioesterase"/>
    <property type="match status" value="1"/>
</dbReference>
<protein>
    <submittedName>
        <fullName evidence="4">Uncharacterized domain 1-containing protein</fullName>
    </submittedName>
</protein>
<dbReference type="Gene3D" id="3.10.129.10">
    <property type="entry name" value="Hotdog Thioesterase"/>
    <property type="match status" value="1"/>
</dbReference>
<keyword evidence="5" id="KW-1185">Reference proteome</keyword>